<keyword evidence="3" id="KW-1185">Reference proteome</keyword>
<dbReference type="EMBL" id="JAAMPC010000009">
    <property type="protein sequence ID" value="KAG2291824.1"/>
    <property type="molecule type" value="Genomic_DNA"/>
</dbReference>
<dbReference type="Proteomes" id="UP000886595">
    <property type="component" value="Unassembled WGS sequence"/>
</dbReference>
<evidence type="ECO:0000313" key="2">
    <source>
        <dbReference type="EMBL" id="KAG2291824.1"/>
    </source>
</evidence>
<accession>A0A8X7UV07</accession>
<comment type="caution">
    <text evidence="2">The sequence shown here is derived from an EMBL/GenBank/DDBJ whole genome shotgun (WGS) entry which is preliminary data.</text>
</comment>
<evidence type="ECO:0000313" key="3">
    <source>
        <dbReference type="Proteomes" id="UP000886595"/>
    </source>
</evidence>
<dbReference type="AlphaFoldDB" id="A0A8X7UV07"/>
<feature type="coiled-coil region" evidence="1">
    <location>
        <begin position="30"/>
        <end position="113"/>
    </location>
</feature>
<reference evidence="2 3" key="1">
    <citation type="submission" date="2020-02" db="EMBL/GenBank/DDBJ databases">
        <authorList>
            <person name="Ma Q."/>
            <person name="Huang Y."/>
            <person name="Song X."/>
            <person name="Pei D."/>
        </authorList>
    </citation>
    <scope>NUCLEOTIDE SEQUENCE [LARGE SCALE GENOMIC DNA]</scope>
    <source>
        <strain evidence="2">Sxm20200214</strain>
        <tissue evidence="2">Leaf</tissue>
    </source>
</reference>
<name>A0A8X7UV07_BRACI</name>
<organism evidence="2 3">
    <name type="scientific">Brassica carinata</name>
    <name type="common">Ethiopian mustard</name>
    <name type="synonym">Abyssinian cabbage</name>
    <dbReference type="NCBI Taxonomy" id="52824"/>
    <lineage>
        <taxon>Eukaryota</taxon>
        <taxon>Viridiplantae</taxon>
        <taxon>Streptophyta</taxon>
        <taxon>Embryophyta</taxon>
        <taxon>Tracheophyta</taxon>
        <taxon>Spermatophyta</taxon>
        <taxon>Magnoliopsida</taxon>
        <taxon>eudicotyledons</taxon>
        <taxon>Gunneridae</taxon>
        <taxon>Pentapetalae</taxon>
        <taxon>rosids</taxon>
        <taxon>malvids</taxon>
        <taxon>Brassicales</taxon>
        <taxon>Brassicaceae</taxon>
        <taxon>Brassiceae</taxon>
        <taxon>Brassica</taxon>
    </lineage>
</organism>
<gene>
    <name evidence="2" type="ORF">Bca52824_038493</name>
</gene>
<evidence type="ECO:0000256" key="1">
    <source>
        <dbReference type="SAM" id="Coils"/>
    </source>
</evidence>
<dbReference type="OrthoDB" id="1111743at2759"/>
<protein>
    <submittedName>
        <fullName evidence="2">Uncharacterized protein</fullName>
    </submittedName>
</protein>
<sequence>MNYLVEKYDRILNQTMVQLGASEKLAHARLKEIERVRAELKKGNNKAAEEKEVLRVKFEELVGKLKSDRASKKELAREKARLEWATVALEKEKAELREERDAAVEKLIKERQHLKDSRILEVTRERESVQAAMTDKANHGFSRVHDYLVHLDALGKAKNLYGQASGTRKCLEMIRDSGTEIPQEMIDVFTKQEKLHEAANLRVNPLSDSDLAISPLLLPSRFVDERFKASFDPYGSNADLIGSEATSQLLTLRDAVEDQYAGQSGEPAVDITLAPT</sequence>
<proteinExistence type="predicted"/>
<keyword evidence="1" id="KW-0175">Coiled coil</keyword>